<keyword evidence="1" id="KW-1133">Transmembrane helix</keyword>
<evidence type="ECO:0000313" key="2">
    <source>
        <dbReference type="EMBL" id="CAD6191721.1"/>
    </source>
</evidence>
<dbReference type="EMBL" id="CAJGYM010000023">
    <property type="protein sequence ID" value="CAD6191721.1"/>
    <property type="molecule type" value="Genomic_DNA"/>
</dbReference>
<feature type="transmembrane region" description="Helical" evidence="1">
    <location>
        <begin position="64"/>
        <end position="87"/>
    </location>
</feature>
<evidence type="ECO:0000313" key="3">
    <source>
        <dbReference type="Proteomes" id="UP000835052"/>
    </source>
</evidence>
<protein>
    <submittedName>
        <fullName evidence="2">Uncharacterized protein</fullName>
    </submittedName>
</protein>
<dbReference type="OrthoDB" id="5792300at2759"/>
<reference evidence="2" key="1">
    <citation type="submission" date="2020-10" db="EMBL/GenBank/DDBJ databases">
        <authorList>
            <person name="Kikuchi T."/>
        </authorList>
    </citation>
    <scope>NUCLEOTIDE SEQUENCE</scope>
    <source>
        <strain evidence="2">NKZ352</strain>
    </source>
</reference>
<keyword evidence="1" id="KW-0812">Transmembrane</keyword>
<sequence>MKPAEDCGGGHHSHAPRAAVVPLFRCYSCSMPMLHRFRSAVSNRFDSTNNVRKKSCCESYIFRLYLLAFTVFMVVLALLVASGWMLYEVRNNYFRNRLRRSDTDEQARIEMASFEETKYLRRYSELNPLQARKHSFEM</sequence>
<comment type="caution">
    <text evidence="2">The sequence shown here is derived from an EMBL/GenBank/DDBJ whole genome shotgun (WGS) entry which is preliminary data.</text>
</comment>
<dbReference type="AlphaFoldDB" id="A0A8S1HAT1"/>
<proteinExistence type="predicted"/>
<keyword evidence="1" id="KW-0472">Membrane</keyword>
<dbReference type="Proteomes" id="UP000835052">
    <property type="component" value="Unassembled WGS sequence"/>
</dbReference>
<name>A0A8S1HAT1_9PELO</name>
<keyword evidence="3" id="KW-1185">Reference proteome</keyword>
<organism evidence="2 3">
    <name type="scientific">Caenorhabditis auriculariae</name>
    <dbReference type="NCBI Taxonomy" id="2777116"/>
    <lineage>
        <taxon>Eukaryota</taxon>
        <taxon>Metazoa</taxon>
        <taxon>Ecdysozoa</taxon>
        <taxon>Nematoda</taxon>
        <taxon>Chromadorea</taxon>
        <taxon>Rhabditida</taxon>
        <taxon>Rhabditina</taxon>
        <taxon>Rhabditomorpha</taxon>
        <taxon>Rhabditoidea</taxon>
        <taxon>Rhabditidae</taxon>
        <taxon>Peloderinae</taxon>
        <taxon>Caenorhabditis</taxon>
    </lineage>
</organism>
<gene>
    <name evidence="2" type="ORF">CAUJ_LOCUS7640</name>
</gene>
<accession>A0A8S1HAT1</accession>
<evidence type="ECO:0000256" key="1">
    <source>
        <dbReference type="SAM" id="Phobius"/>
    </source>
</evidence>